<dbReference type="InterPro" id="IPR051227">
    <property type="entry name" value="CS_glycosyltransferase"/>
</dbReference>
<protein>
    <submittedName>
        <fullName evidence="9">Hexosyltransferase</fullName>
    </submittedName>
</protein>
<evidence type="ECO:0000256" key="7">
    <source>
        <dbReference type="ARBA" id="ARBA00023136"/>
    </source>
</evidence>
<dbReference type="Proteomes" id="UP000092445">
    <property type="component" value="Unassembled WGS sequence"/>
</dbReference>
<accession>A0A1B0A3J1</accession>
<dbReference type="GO" id="GO:0016020">
    <property type="term" value="C:membrane"/>
    <property type="evidence" value="ECO:0007669"/>
    <property type="project" value="UniProtKB-SubCell"/>
</dbReference>
<sequence>MISIIVKNVIRPRYYSSELGIREKLFIGVMTTQDNINTLATAINRTTAHLVNKIKFFINADNVKTNYKLKNIVGFTDTRENLRPFHVIKYIADNYLDDFDYFLIIRDNVYVDARKLKAMLYHMSITFDLYMGTRTRGSAFGNYGANDNNNNNNNNNNDDMASTAAGVAAMAGDAVYNFLSVDRVAGHGDSGNNDEFRSDRNYCDLNAGILLSSSVIRKMRNNLDWCVRNGITNIHTINIGRCVKYSSNLPGCQETFQQPNFLLYTSDIDVYSPALRCSRAIKHSTLT</sequence>
<evidence type="ECO:0000256" key="6">
    <source>
        <dbReference type="ARBA" id="ARBA00022989"/>
    </source>
</evidence>
<name>A0A1B0A3J1_GLOPL</name>
<feature type="domain" description="Fringe-like glycosyltransferase" evidence="8">
    <location>
        <begin position="23"/>
        <end position="149"/>
    </location>
</feature>
<keyword evidence="5" id="KW-0735">Signal-anchor</keyword>
<dbReference type="EnsemblMetazoa" id="GPAI033363-RA">
    <property type="protein sequence ID" value="GPAI033363-PA"/>
    <property type="gene ID" value="GPAI033363"/>
</dbReference>
<keyword evidence="4" id="KW-0812">Transmembrane</keyword>
<reference evidence="9" key="2">
    <citation type="submission" date="2020-05" db="UniProtKB">
        <authorList>
            <consortium name="EnsemblMetazoa"/>
        </authorList>
    </citation>
    <scope>IDENTIFICATION</scope>
    <source>
        <strain evidence="9">IAEA</strain>
    </source>
</reference>
<reference evidence="10" key="1">
    <citation type="submission" date="2014-03" db="EMBL/GenBank/DDBJ databases">
        <authorList>
            <person name="Aksoy S."/>
            <person name="Warren W."/>
            <person name="Wilson R.K."/>
        </authorList>
    </citation>
    <scope>NUCLEOTIDE SEQUENCE [LARGE SCALE GENOMIC DNA]</scope>
    <source>
        <strain evidence="10">IAEA</strain>
    </source>
</reference>
<keyword evidence="10" id="KW-1185">Reference proteome</keyword>
<evidence type="ECO:0000259" key="8">
    <source>
        <dbReference type="Pfam" id="PF02434"/>
    </source>
</evidence>
<dbReference type="STRING" id="7398.A0A1B0A3J1"/>
<dbReference type="AlphaFoldDB" id="A0A1B0A3J1"/>
<evidence type="ECO:0000256" key="3">
    <source>
        <dbReference type="ARBA" id="ARBA00022679"/>
    </source>
</evidence>
<evidence type="ECO:0000256" key="5">
    <source>
        <dbReference type="ARBA" id="ARBA00022968"/>
    </source>
</evidence>
<evidence type="ECO:0000313" key="10">
    <source>
        <dbReference type="Proteomes" id="UP000092445"/>
    </source>
</evidence>
<keyword evidence="6" id="KW-1133">Transmembrane helix</keyword>
<keyword evidence="3" id="KW-0808">Transferase</keyword>
<evidence type="ECO:0000313" key="9">
    <source>
        <dbReference type="EnsemblMetazoa" id="GPAI033363-PA"/>
    </source>
</evidence>
<dbReference type="Pfam" id="PF02434">
    <property type="entry name" value="Fringe"/>
    <property type="match status" value="1"/>
</dbReference>
<keyword evidence="7" id="KW-0472">Membrane</keyword>
<dbReference type="GO" id="GO:0047238">
    <property type="term" value="F:glucuronosyl-N-acetylgalactosaminyl-proteoglycan 4-beta-N-acetylgalactosaminyltransferase activity"/>
    <property type="evidence" value="ECO:0007669"/>
    <property type="project" value="TreeGrafter"/>
</dbReference>
<dbReference type="PANTHER" id="PTHR12369:SF13">
    <property type="entry name" value="HEXOSYLTRANSFERASE"/>
    <property type="match status" value="1"/>
</dbReference>
<evidence type="ECO:0000256" key="2">
    <source>
        <dbReference type="ARBA" id="ARBA00022676"/>
    </source>
</evidence>
<dbReference type="VEuPathDB" id="VectorBase:GPAI033363"/>
<evidence type="ECO:0000256" key="1">
    <source>
        <dbReference type="ARBA" id="ARBA00004606"/>
    </source>
</evidence>
<comment type="subcellular location">
    <subcellularLocation>
        <location evidence="1">Membrane</location>
        <topology evidence="1">Single-pass type II membrane protein</topology>
    </subcellularLocation>
</comment>
<organism evidence="9 10">
    <name type="scientific">Glossina pallidipes</name>
    <name type="common">Tsetse fly</name>
    <dbReference type="NCBI Taxonomy" id="7398"/>
    <lineage>
        <taxon>Eukaryota</taxon>
        <taxon>Metazoa</taxon>
        <taxon>Ecdysozoa</taxon>
        <taxon>Arthropoda</taxon>
        <taxon>Hexapoda</taxon>
        <taxon>Insecta</taxon>
        <taxon>Pterygota</taxon>
        <taxon>Neoptera</taxon>
        <taxon>Endopterygota</taxon>
        <taxon>Diptera</taxon>
        <taxon>Brachycera</taxon>
        <taxon>Muscomorpha</taxon>
        <taxon>Hippoboscoidea</taxon>
        <taxon>Glossinidae</taxon>
        <taxon>Glossina</taxon>
    </lineage>
</organism>
<dbReference type="Gene3D" id="3.90.550.50">
    <property type="match status" value="1"/>
</dbReference>
<dbReference type="PANTHER" id="PTHR12369">
    <property type="entry name" value="CHONDROITIN SYNTHASE"/>
    <property type="match status" value="1"/>
</dbReference>
<dbReference type="InterPro" id="IPR003378">
    <property type="entry name" value="Fringe-like_glycosylTrfase"/>
</dbReference>
<evidence type="ECO:0000256" key="4">
    <source>
        <dbReference type="ARBA" id="ARBA00022692"/>
    </source>
</evidence>
<proteinExistence type="predicted"/>
<keyword evidence="2" id="KW-0328">Glycosyltransferase</keyword>